<name>A0A3M6UN58_POCDA</name>
<proteinExistence type="predicted"/>
<reference evidence="1 2" key="1">
    <citation type="journal article" date="2018" name="Sci. Rep.">
        <title>Comparative analysis of the Pocillopora damicornis genome highlights role of immune system in coral evolution.</title>
        <authorList>
            <person name="Cunning R."/>
            <person name="Bay R.A."/>
            <person name="Gillette P."/>
            <person name="Baker A.C."/>
            <person name="Traylor-Knowles N."/>
        </authorList>
    </citation>
    <scope>NUCLEOTIDE SEQUENCE [LARGE SCALE GENOMIC DNA]</scope>
    <source>
        <strain evidence="1">RSMAS</strain>
        <tissue evidence="1">Whole animal</tissue>
    </source>
</reference>
<organism evidence="1 2">
    <name type="scientific">Pocillopora damicornis</name>
    <name type="common">Cauliflower coral</name>
    <name type="synonym">Millepora damicornis</name>
    <dbReference type="NCBI Taxonomy" id="46731"/>
    <lineage>
        <taxon>Eukaryota</taxon>
        <taxon>Metazoa</taxon>
        <taxon>Cnidaria</taxon>
        <taxon>Anthozoa</taxon>
        <taxon>Hexacorallia</taxon>
        <taxon>Scleractinia</taxon>
        <taxon>Astrocoeniina</taxon>
        <taxon>Pocilloporidae</taxon>
        <taxon>Pocillopora</taxon>
    </lineage>
</organism>
<dbReference type="OrthoDB" id="5979044at2759"/>
<dbReference type="Proteomes" id="UP000275408">
    <property type="component" value="Unassembled WGS sequence"/>
</dbReference>
<protein>
    <recommendedName>
        <fullName evidence="3">ISXO2-like transposase domain-containing protein</fullName>
    </recommendedName>
</protein>
<keyword evidence="2" id="KW-1185">Reference proteome</keyword>
<evidence type="ECO:0000313" key="1">
    <source>
        <dbReference type="EMBL" id="RMX55070.1"/>
    </source>
</evidence>
<dbReference type="STRING" id="46731.A0A3M6UN58"/>
<evidence type="ECO:0000313" key="2">
    <source>
        <dbReference type="Proteomes" id="UP000275408"/>
    </source>
</evidence>
<comment type="caution">
    <text evidence="1">The sequence shown here is derived from an EMBL/GenBank/DDBJ whole genome shotgun (WGS) entry which is preliminary data.</text>
</comment>
<evidence type="ECO:0008006" key="3">
    <source>
        <dbReference type="Google" id="ProtNLM"/>
    </source>
</evidence>
<accession>A0A3M6UN58</accession>
<dbReference type="PANTHER" id="PTHR47163:SF2">
    <property type="entry name" value="SI:DKEY-17M8.2"/>
    <property type="match status" value="1"/>
</dbReference>
<gene>
    <name evidence="1" type="ORF">pdam_00025179</name>
</gene>
<dbReference type="PANTHER" id="PTHR47163">
    <property type="entry name" value="DDE_TNP_IS1595 DOMAIN-CONTAINING PROTEIN"/>
    <property type="match status" value="1"/>
</dbReference>
<sequence length="141" mass="16320">MQQQIKYDRGRRAARDTWVFGIETPEYSPARGYFEVVERKDVATLHPIIARCVWIGTEVHSVEWAAYQHMDHHIHSVSHHHAVVHRLHLVDPVTGISRVLPEQFEIRPKNRQRNWEGGHALLPGREDVASVESREPSECHG</sequence>
<dbReference type="EMBL" id="RCHS01001133">
    <property type="protein sequence ID" value="RMX55070.1"/>
    <property type="molecule type" value="Genomic_DNA"/>
</dbReference>
<dbReference type="InterPro" id="IPR053164">
    <property type="entry name" value="IS1016-like_transposase"/>
</dbReference>
<dbReference type="AlphaFoldDB" id="A0A3M6UN58"/>